<protein>
    <submittedName>
        <fullName evidence="1">Uncharacterized protein</fullName>
    </submittedName>
</protein>
<accession>A0A0B5AXQ1</accession>
<dbReference type="EMBL" id="CP009416">
    <property type="protein sequence ID" value="AJD92799.1"/>
    <property type="molecule type" value="Genomic_DNA"/>
</dbReference>
<dbReference type="OrthoDB" id="4979632at2"/>
<sequence>MDSKKLKQLEIRISGTVGTSYRTIIDFEKGHILRSGIVNDEKVDFIPSGLNDVEKNRLREKLTFLNVDTLRERTV</sequence>
<dbReference type="AlphaFoldDB" id="A0A0B5AXQ1"/>
<name>A0A0B5AXQ1_9BACL</name>
<proteinExistence type="predicted"/>
<gene>
    <name evidence="1" type="ORF">JMA_34820</name>
</gene>
<dbReference type="KEGG" id="jeo:JMA_34820"/>
<organism evidence="1 2">
    <name type="scientific">Jeotgalibacillus malaysiensis</name>
    <dbReference type="NCBI Taxonomy" id="1508404"/>
    <lineage>
        <taxon>Bacteria</taxon>
        <taxon>Bacillati</taxon>
        <taxon>Bacillota</taxon>
        <taxon>Bacilli</taxon>
        <taxon>Bacillales</taxon>
        <taxon>Caryophanaceae</taxon>
        <taxon>Jeotgalibacillus</taxon>
    </lineage>
</organism>
<evidence type="ECO:0000313" key="2">
    <source>
        <dbReference type="Proteomes" id="UP000031449"/>
    </source>
</evidence>
<evidence type="ECO:0000313" key="1">
    <source>
        <dbReference type="EMBL" id="AJD92799.1"/>
    </source>
</evidence>
<reference evidence="1 2" key="1">
    <citation type="submission" date="2014-08" db="EMBL/GenBank/DDBJ databases">
        <title>Complete genome of a marine bacteria Jeotgalibacillus malaysiensis.</title>
        <authorList>
            <person name="Yaakop A.S."/>
            <person name="Chan K.-G."/>
            <person name="Goh K.M."/>
        </authorList>
    </citation>
    <scope>NUCLEOTIDE SEQUENCE [LARGE SCALE GENOMIC DNA]</scope>
    <source>
        <strain evidence="1 2">D5</strain>
    </source>
</reference>
<dbReference type="BioCyc" id="JESP1508404:G14D9-12763-MONOMER"/>
<keyword evidence="2" id="KW-1185">Reference proteome</keyword>
<dbReference type="Proteomes" id="UP000031449">
    <property type="component" value="Chromosome"/>
</dbReference>
<dbReference type="HOGENOM" id="CLU_2666201_0_0_9"/>